<evidence type="ECO:0000256" key="3">
    <source>
        <dbReference type="ARBA" id="ARBA00023242"/>
    </source>
</evidence>
<evidence type="ECO:0000256" key="2">
    <source>
        <dbReference type="ARBA" id="ARBA00022553"/>
    </source>
</evidence>
<dbReference type="PANTHER" id="PTHR14150:SF12">
    <property type="entry name" value="U3 SMALL NUCLEOLAR RNA-ASSOCIATED PROTEIN 14 HOMOLOG A"/>
    <property type="match status" value="1"/>
</dbReference>
<organism evidence="5 6">
    <name type="scientific">Mortierella isabellina</name>
    <name type="common">Filamentous fungus</name>
    <name type="synonym">Umbelopsis isabellina</name>
    <dbReference type="NCBI Taxonomy" id="91625"/>
    <lineage>
        <taxon>Eukaryota</taxon>
        <taxon>Fungi</taxon>
        <taxon>Fungi incertae sedis</taxon>
        <taxon>Mucoromycota</taxon>
        <taxon>Mucoromycotina</taxon>
        <taxon>Umbelopsidomycetes</taxon>
        <taxon>Umbelopsidales</taxon>
        <taxon>Umbelopsidaceae</taxon>
        <taxon>Umbelopsis</taxon>
    </lineage>
</organism>
<feature type="compositionally biased region" description="Acidic residues" evidence="4">
    <location>
        <begin position="107"/>
        <end position="133"/>
    </location>
</feature>
<feature type="compositionally biased region" description="Acidic residues" evidence="4">
    <location>
        <begin position="59"/>
        <end position="80"/>
    </location>
</feature>
<evidence type="ECO:0000313" key="6">
    <source>
        <dbReference type="Proteomes" id="UP000654370"/>
    </source>
</evidence>
<evidence type="ECO:0000256" key="1">
    <source>
        <dbReference type="ARBA" id="ARBA00004604"/>
    </source>
</evidence>
<accession>A0A8H7Q642</accession>
<dbReference type="Pfam" id="PF04615">
    <property type="entry name" value="Utp14"/>
    <property type="match status" value="1"/>
</dbReference>
<feature type="compositionally biased region" description="Polar residues" evidence="4">
    <location>
        <begin position="232"/>
        <end position="243"/>
    </location>
</feature>
<feature type="compositionally biased region" description="Acidic residues" evidence="4">
    <location>
        <begin position="508"/>
        <end position="523"/>
    </location>
</feature>
<keyword evidence="3" id="KW-0539">Nucleus</keyword>
<gene>
    <name evidence="5" type="ORF">INT43_002406</name>
</gene>
<feature type="compositionally biased region" description="Basic and acidic residues" evidence="4">
    <location>
        <begin position="38"/>
        <end position="47"/>
    </location>
</feature>
<feature type="compositionally biased region" description="Acidic residues" evidence="4">
    <location>
        <begin position="577"/>
        <end position="586"/>
    </location>
</feature>
<feature type="compositionally biased region" description="Basic residues" evidence="4">
    <location>
        <begin position="464"/>
        <end position="477"/>
    </location>
</feature>
<keyword evidence="2" id="KW-0597">Phosphoprotein</keyword>
<proteinExistence type="predicted"/>
<feature type="compositionally biased region" description="Polar residues" evidence="4">
    <location>
        <begin position="638"/>
        <end position="649"/>
    </location>
</feature>
<feature type="compositionally biased region" description="Acidic residues" evidence="4">
    <location>
        <begin position="765"/>
        <end position="778"/>
    </location>
</feature>
<dbReference type="AlphaFoldDB" id="A0A8H7Q642"/>
<name>A0A8H7Q642_MORIS</name>
<feature type="region of interest" description="Disordered" evidence="4">
    <location>
        <begin position="737"/>
        <end position="785"/>
    </location>
</feature>
<protein>
    <recommendedName>
        <fullName evidence="7">U3 small nucleolar RNA-associated protein 14</fullName>
    </recommendedName>
</protein>
<dbReference type="OrthoDB" id="277439at2759"/>
<dbReference type="Proteomes" id="UP000654370">
    <property type="component" value="Unassembled WGS sequence"/>
</dbReference>
<sequence length="941" mass="105633">MAAPKRGKHKQVKQKGKQAVTPRTSVANVFEASDDEQDLGRRGHTLDEVDNYEYNVDSIDNEDDEEIDSDDAFAESDEERFENFKFAGSHDKNITASKKGKRRPSLFDEDEEDDLNEDSGAEDEDDEEEDGEGFMDLSEMLGAGSDDEEVAAPKKNSAFDTLLPGEDSEDDQSDMEDFNDDEDEEDDMENDTDMVSFVSSLPTKKRKNAAEDGRGKKKRLSERTEAYDESEYSMSAHAQSSSGAKKKLDIADMMDALDDESGFGALKKNLRELEGSGKSKVKETLAAPLPKRIQDRLNRQAAYKEAKKEVGKWQPLVKQNREADHLSFPLQEHAPAANSNAALTGKFQAETSMEKQIEEALAAAGMKDKEEEEFEALELNKLSVEEVEARRNELRMMRELMFRHEMKAKRIKKIKSKAYRKVARKEKLRELSKVQEQMALDDPEAAREDQLQAETDRALERMSLRHKNTGKWAKKQLQRGAMDDGTREAINEQIRRGEQLRRKIQGMDSDDDFDGSDYGDEDGPITTEEQLKQIREELNEEEEPAGKGIFAMKFMQDAAKKEKAEAENLLQSTEDGLYLDESDSDNEIPRKEDKYAQVANNPGRMMFGIGKSTKKNTKETNDETIAQVKMNEAGEVSKVSTSASHNTKLSGPVDVKLPSKSPLADLDDSTTNNPWLQADTSKLAKQSRKANKAQGKTEDKAEMLVSKIKKNQKSQQQNADDDVEINLDNVLTIAQAKAKNAETKQRAAQQAPTPGKKSAPTDDTFASDDNGDDDDADVDGGMVHSKNPLAFTQRELVEQAFANDNVVQEFEDEKREIMEEDTPKDQDLTLPGWGAWGGKGLKDRKNVVIKKALPGEGVTANKRKDAKLGNVIISEKRSKKAAKYQVTAIPFPFQNREQYERSLRAPLGKEWNTTDSFQKMTKPRVMTKLGRVIDPLKAPFK</sequence>
<keyword evidence="6" id="KW-1185">Reference proteome</keyword>
<evidence type="ECO:0008006" key="7">
    <source>
        <dbReference type="Google" id="ProtNLM"/>
    </source>
</evidence>
<dbReference type="PANTHER" id="PTHR14150">
    <property type="entry name" value="U3 SMALL NUCLEOLAR RNA-ASSOCIATED PROTEIN 14"/>
    <property type="match status" value="1"/>
</dbReference>
<dbReference type="GO" id="GO:0032040">
    <property type="term" value="C:small-subunit processome"/>
    <property type="evidence" value="ECO:0007669"/>
    <property type="project" value="InterPro"/>
</dbReference>
<feature type="region of interest" description="Disordered" evidence="4">
    <location>
        <begin position="460"/>
        <end position="524"/>
    </location>
</feature>
<feature type="region of interest" description="Disordered" evidence="4">
    <location>
        <begin position="565"/>
        <end position="723"/>
    </location>
</feature>
<dbReference type="GO" id="GO:0006364">
    <property type="term" value="P:rRNA processing"/>
    <property type="evidence" value="ECO:0007669"/>
    <property type="project" value="InterPro"/>
</dbReference>
<evidence type="ECO:0000313" key="5">
    <source>
        <dbReference type="EMBL" id="KAG2185968.1"/>
    </source>
</evidence>
<evidence type="ECO:0000256" key="4">
    <source>
        <dbReference type="SAM" id="MobiDB-lite"/>
    </source>
</evidence>
<feature type="compositionally biased region" description="Acidic residues" evidence="4">
    <location>
        <begin position="166"/>
        <end position="192"/>
    </location>
</feature>
<feature type="region of interest" description="Disordered" evidence="4">
    <location>
        <begin position="1"/>
        <end position="245"/>
    </location>
</feature>
<comment type="subcellular location">
    <subcellularLocation>
        <location evidence="1">Nucleus</location>
        <location evidence="1">Nucleolus</location>
    </subcellularLocation>
</comment>
<dbReference type="InterPro" id="IPR006709">
    <property type="entry name" value="SSU_processome_Utp14"/>
</dbReference>
<feature type="compositionally biased region" description="Basic residues" evidence="4">
    <location>
        <begin position="1"/>
        <end position="16"/>
    </location>
</feature>
<dbReference type="EMBL" id="JAEPQZ010000001">
    <property type="protein sequence ID" value="KAG2185968.1"/>
    <property type="molecule type" value="Genomic_DNA"/>
</dbReference>
<reference evidence="5" key="1">
    <citation type="submission" date="2020-12" db="EMBL/GenBank/DDBJ databases">
        <title>Metabolic potential, ecology and presence of endohyphal bacteria is reflected in genomic diversity of Mucoromycotina.</title>
        <authorList>
            <person name="Muszewska A."/>
            <person name="Okrasinska A."/>
            <person name="Steczkiewicz K."/>
            <person name="Drgas O."/>
            <person name="Orlowska M."/>
            <person name="Perlinska-Lenart U."/>
            <person name="Aleksandrzak-Piekarczyk T."/>
            <person name="Szatraj K."/>
            <person name="Zielenkiewicz U."/>
            <person name="Pilsyk S."/>
            <person name="Malc E."/>
            <person name="Mieczkowski P."/>
            <person name="Kruszewska J.S."/>
            <person name="Biernat P."/>
            <person name="Pawlowska J."/>
        </authorList>
    </citation>
    <scope>NUCLEOTIDE SEQUENCE</scope>
    <source>
        <strain evidence="5">WA0000067209</strain>
    </source>
</reference>
<feature type="compositionally biased region" description="Basic and acidic residues" evidence="4">
    <location>
        <begin position="481"/>
        <end position="501"/>
    </location>
</feature>
<comment type="caution">
    <text evidence="5">The sequence shown here is derived from an EMBL/GenBank/DDBJ whole genome shotgun (WGS) entry which is preliminary data.</text>
</comment>
<feature type="compositionally biased region" description="Polar residues" evidence="4">
    <location>
        <begin position="669"/>
        <end position="684"/>
    </location>
</feature>